<organism evidence="2 3">
    <name type="scientific">Gaopeijia maritima</name>
    <dbReference type="NCBI Taxonomy" id="3119007"/>
    <lineage>
        <taxon>Bacteria</taxon>
        <taxon>Pseudomonadati</taxon>
        <taxon>Gemmatimonadota</taxon>
        <taxon>Longimicrobiia</taxon>
        <taxon>Gaopeijiales</taxon>
        <taxon>Gaopeijiaceae</taxon>
        <taxon>Gaopeijia</taxon>
    </lineage>
</organism>
<keyword evidence="3" id="KW-1185">Reference proteome</keyword>
<evidence type="ECO:0000313" key="3">
    <source>
        <dbReference type="Proteomes" id="UP001484239"/>
    </source>
</evidence>
<gene>
    <name evidence="2" type="ORF">WI372_04355</name>
</gene>
<dbReference type="RefSeq" id="WP_405286396.1">
    <property type="nucleotide sequence ID" value="NZ_JBBHLI010000002.1"/>
</dbReference>
<evidence type="ECO:0000256" key="1">
    <source>
        <dbReference type="SAM" id="SignalP"/>
    </source>
</evidence>
<dbReference type="Proteomes" id="UP001484239">
    <property type="component" value="Unassembled WGS sequence"/>
</dbReference>
<feature type="signal peptide" evidence="1">
    <location>
        <begin position="1"/>
        <end position="27"/>
    </location>
</feature>
<name>A0ABU9E7U0_9BACT</name>
<keyword evidence="1" id="KW-0732">Signal</keyword>
<dbReference type="PROSITE" id="PS51257">
    <property type="entry name" value="PROKAR_LIPOPROTEIN"/>
    <property type="match status" value="1"/>
</dbReference>
<accession>A0ABU9E7U0</accession>
<reference evidence="2 3" key="1">
    <citation type="submission" date="2024-02" db="EMBL/GenBank/DDBJ databases">
        <title>A novel Gemmatimonadota bacterium.</title>
        <authorList>
            <person name="Du Z.-J."/>
            <person name="Ye Y.-Q."/>
        </authorList>
    </citation>
    <scope>NUCLEOTIDE SEQUENCE [LARGE SCALE GENOMIC DNA]</scope>
    <source>
        <strain evidence="2 3">DH-20</strain>
    </source>
</reference>
<feature type="chain" id="PRO_5046946093" description="6-bladed beta-propeller" evidence="1">
    <location>
        <begin position="28"/>
        <end position="412"/>
    </location>
</feature>
<sequence length="412" mass="43873">MRRPSPRPPIRSAAAVLALLGACGGDAAPASDTAAPGEAGVLEFPASAIQRYETSEAIAEVQDLEVLDDGRVWVLNSIAPFFVAFDASGRVRAEYGARGGGPEDFRMPAGFVAGGLDGQAWALDLQRHALIRIDGPESAWVERRIAAHPPGTLQGGMGLLHNTVRTAEWNGSIVVPHSTGTLQAGPMALVEAILKAELSLMTPDGSQATPVVDLGATLDDPFAEFEATEGGLPLWKRLWAVCGDHLRVYDRVRQQLRGFDVDGAEVAPLDLPDRRLRSVSTEVFVQAIFPLVQAETTGGVTGRVSAEDSARMAAQAARQITSSGERLAAYLPDWVDLRCAPSGTVWARPFGRESGGVDGGRDWVRIAPDGGRTEVRLPPGFEAFRFTDARIWGVARDALDVPTVAWIALEGS</sequence>
<evidence type="ECO:0000313" key="2">
    <source>
        <dbReference type="EMBL" id="MEK9500198.1"/>
    </source>
</evidence>
<evidence type="ECO:0008006" key="4">
    <source>
        <dbReference type="Google" id="ProtNLM"/>
    </source>
</evidence>
<comment type="caution">
    <text evidence="2">The sequence shown here is derived from an EMBL/GenBank/DDBJ whole genome shotgun (WGS) entry which is preliminary data.</text>
</comment>
<dbReference type="EMBL" id="JBBHLI010000002">
    <property type="protein sequence ID" value="MEK9500198.1"/>
    <property type="molecule type" value="Genomic_DNA"/>
</dbReference>
<dbReference type="InterPro" id="IPR015943">
    <property type="entry name" value="WD40/YVTN_repeat-like_dom_sf"/>
</dbReference>
<protein>
    <recommendedName>
        <fullName evidence="4">6-bladed beta-propeller</fullName>
    </recommendedName>
</protein>
<proteinExistence type="predicted"/>
<dbReference type="Gene3D" id="2.130.10.10">
    <property type="entry name" value="YVTN repeat-like/Quinoprotein amine dehydrogenase"/>
    <property type="match status" value="1"/>
</dbReference>